<feature type="transmembrane region" description="Helical" evidence="1">
    <location>
        <begin position="106"/>
        <end position="133"/>
    </location>
</feature>
<dbReference type="EnsemblMetazoa" id="SMAR007862-RA">
    <property type="protein sequence ID" value="SMAR007862-PA"/>
    <property type="gene ID" value="SMAR007862"/>
</dbReference>
<dbReference type="HOGENOM" id="CLU_001265_59_2_1"/>
<feature type="transmembrane region" description="Helical" evidence="1">
    <location>
        <begin position="339"/>
        <end position="360"/>
    </location>
</feature>
<dbReference type="PANTHER" id="PTHR11360:SF284">
    <property type="entry name" value="EG:103B4.3 PROTEIN-RELATED"/>
    <property type="match status" value="1"/>
</dbReference>
<dbReference type="eggNOG" id="KOG2504">
    <property type="taxonomic scope" value="Eukaryota"/>
</dbReference>
<feature type="transmembrane region" description="Helical" evidence="1">
    <location>
        <begin position="245"/>
        <end position="270"/>
    </location>
</feature>
<protein>
    <recommendedName>
        <fullName evidence="4">Major facilitator superfamily (MFS) profile domain-containing protein</fullName>
    </recommendedName>
</protein>
<keyword evidence="3" id="KW-1185">Reference proteome</keyword>
<evidence type="ECO:0000313" key="2">
    <source>
        <dbReference type="EnsemblMetazoa" id="SMAR007862-PA"/>
    </source>
</evidence>
<organism evidence="2 3">
    <name type="scientific">Strigamia maritima</name>
    <name type="common">European centipede</name>
    <name type="synonym">Geophilus maritimus</name>
    <dbReference type="NCBI Taxonomy" id="126957"/>
    <lineage>
        <taxon>Eukaryota</taxon>
        <taxon>Metazoa</taxon>
        <taxon>Ecdysozoa</taxon>
        <taxon>Arthropoda</taxon>
        <taxon>Myriapoda</taxon>
        <taxon>Chilopoda</taxon>
        <taxon>Pleurostigmophora</taxon>
        <taxon>Geophilomorpha</taxon>
        <taxon>Linotaeniidae</taxon>
        <taxon>Strigamia</taxon>
    </lineage>
</organism>
<dbReference type="Proteomes" id="UP000014500">
    <property type="component" value="Unassembled WGS sequence"/>
</dbReference>
<dbReference type="EMBL" id="JH431806">
    <property type="status" value="NOT_ANNOTATED_CDS"/>
    <property type="molecule type" value="Genomic_DNA"/>
</dbReference>
<accession>T1J2R4</accession>
<dbReference type="GO" id="GO:0008028">
    <property type="term" value="F:monocarboxylic acid transmembrane transporter activity"/>
    <property type="evidence" value="ECO:0007669"/>
    <property type="project" value="TreeGrafter"/>
</dbReference>
<evidence type="ECO:0000313" key="3">
    <source>
        <dbReference type="Proteomes" id="UP000014500"/>
    </source>
</evidence>
<feature type="transmembrane region" description="Helical" evidence="1">
    <location>
        <begin position="314"/>
        <end position="333"/>
    </location>
</feature>
<keyword evidence="1" id="KW-0812">Transmembrane</keyword>
<reference evidence="3" key="1">
    <citation type="submission" date="2011-05" db="EMBL/GenBank/DDBJ databases">
        <authorList>
            <person name="Richards S.R."/>
            <person name="Qu J."/>
            <person name="Jiang H."/>
            <person name="Jhangiani S.N."/>
            <person name="Agravi P."/>
            <person name="Goodspeed R."/>
            <person name="Gross S."/>
            <person name="Mandapat C."/>
            <person name="Jackson L."/>
            <person name="Mathew T."/>
            <person name="Pu L."/>
            <person name="Thornton R."/>
            <person name="Saada N."/>
            <person name="Wilczek-Boney K.B."/>
            <person name="Lee S."/>
            <person name="Kovar C."/>
            <person name="Wu Y."/>
            <person name="Scherer S.E."/>
            <person name="Worley K.C."/>
            <person name="Muzny D.M."/>
            <person name="Gibbs R."/>
        </authorList>
    </citation>
    <scope>NUCLEOTIDE SEQUENCE</scope>
    <source>
        <strain evidence="3">Brora</strain>
    </source>
</reference>
<evidence type="ECO:0000256" key="1">
    <source>
        <dbReference type="SAM" id="Phobius"/>
    </source>
</evidence>
<sequence>MVDRNIQYPDGGYGWVVTLSAALITGFGTTAYKLVGQIYMNMLQNTNYTRSQVAVVYFSLKLNLFAAIFSTKLAELYSFRVTLFCGSFLFGLGLCLSSIATNNLGIFTLTLVIAGMGAGGCVTPSNAVVGLYFKKKRPIAMGLMTSLSGIISLVMPITLQWFLDEFSLNGALLLWGGLVIHGCVAAMFIRQPTWALQRGKLNNDTNDAKRTFLKTSFISKNIYNFFKLVLTQFVNDCRHFRQFTFIVLLVSRCSFMIATTSVPFILPQYAAEQIDGITSTEIAFLLSVFYFGDVISRLLGGSLNIYIPSKYRRTAFLISFLCIATILLSFKLVHSYVTALVVCLIYGIFNGHAFVTYYLIIFDTFGPADSPGVIALHVAVFGIFLLLTAPLTVNIILYLFLLAWIRDVTG</sequence>
<dbReference type="InterPro" id="IPR011701">
    <property type="entry name" value="MFS"/>
</dbReference>
<dbReference type="STRING" id="126957.T1J2R4"/>
<proteinExistence type="predicted"/>
<dbReference type="SUPFAM" id="SSF103473">
    <property type="entry name" value="MFS general substrate transporter"/>
    <property type="match status" value="1"/>
</dbReference>
<feature type="transmembrane region" description="Helical" evidence="1">
    <location>
        <begin position="168"/>
        <end position="189"/>
    </location>
</feature>
<dbReference type="InterPro" id="IPR050327">
    <property type="entry name" value="Proton-linked_MCT"/>
</dbReference>
<feature type="transmembrane region" description="Helical" evidence="1">
    <location>
        <begin position="12"/>
        <end position="32"/>
    </location>
</feature>
<dbReference type="PANTHER" id="PTHR11360">
    <property type="entry name" value="MONOCARBOXYLATE TRANSPORTER"/>
    <property type="match status" value="1"/>
</dbReference>
<dbReference type="Gene3D" id="1.20.1250.20">
    <property type="entry name" value="MFS general substrate transporter like domains"/>
    <property type="match status" value="2"/>
</dbReference>
<dbReference type="OMA" id="RIWAIMT"/>
<evidence type="ECO:0008006" key="4">
    <source>
        <dbReference type="Google" id="ProtNLM"/>
    </source>
</evidence>
<keyword evidence="1" id="KW-0472">Membrane</keyword>
<reference evidence="2" key="2">
    <citation type="submission" date="2015-02" db="UniProtKB">
        <authorList>
            <consortium name="EnsemblMetazoa"/>
        </authorList>
    </citation>
    <scope>IDENTIFICATION</scope>
</reference>
<dbReference type="Pfam" id="PF07690">
    <property type="entry name" value="MFS_1"/>
    <property type="match status" value="1"/>
</dbReference>
<feature type="transmembrane region" description="Helical" evidence="1">
    <location>
        <begin position="140"/>
        <end position="162"/>
    </location>
</feature>
<feature type="transmembrane region" description="Helical" evidence="1">
    <location>
        <begin position="52"/>
        <end position="69"/>
    </location>
</feature>
<feature type="transmembrane region" description="Helical" evidence="1">
    <location>
        <begin position="81"/>
        <end position="100"/>
    </location>
</feature>
<dbReference type="InterPro" id="IPR036259">
    <property type="entry name" value="MFS_trans_sf"/>
</dbReference>
<name>T1J2R4_STRMM</name>
<dbReference type="AlphaFoldDB" id="T1J2R4"/>
<dbReference type="PhylomeDB" id="T1J2R4"/>
<feature type="transmembrane region" description="Helical" evidence="1">
    <location>
        <begin position="372"/>
        <end position="405"/>
    </location>
</feature>
<keyword evidence="1" id="KW-1133">Transmembrane helix</keyword>